<name>A8M356_SALAI</name>
<evidence type="ECO:0000313" key="1">
    <source>
        <dbReference type="EMBL" id="ABV98318.1"/>
    </source>
</evidence>
<dbReference type="STRING" id="391037.Sare_2474"/>
<gene>
    <name evidence="1" type="ordered locus">Sare_2474</name>
</gene>
<dbReference type="EMBL" id="CP000850">
    <property type="protein sequence ID" value="ABV98318.1"/>
    <property type="molecule type" value="Genomic_DNA"/>
</dbReference>
<dbReference type="AlphaFoldDB" id="A8M356"/>
<proteinExistence type="predicted"/>
<dbReference type="KEGG" id="saq:Sare_2474"/>
<dbReference type="HOGENOM" id="CLU_3122384_0_0_11"/>
<reference evidence="1" key="1">
    <citation type="submission" date="2007-10" db="EMBL/GenBank/DDBJ databases">
        <title>Complete sequence of Salinispora arenicola CNS-205.</title>
        <authorList>
            <consortium name="US DOE Joint Genome Institute"/>
            <person name="Copeland A."/>
            <person name="Lucas S."/>
            <person name="Lapidus A."/>
            <person name="Barry K."/>
            <person name="Glavina del Rio T."/>
            <person name="Dalin E."/>
            <person name="Tice H."/>
            <person name="Pitluck S."/>
            <person name="Foster B."/>
            <person name="Schmutz J."/>
            <person name="Larimer F."/>
            <person name="Land M."/>
            <person name="Hauser L."/>
            <person name="Kyrpides N."/>
            <person name="Ivanova N."/>
            <person name="Jensen P.R."/>
            <person name="Moore B.S."/>
            <person name="Penn K."/>
            <person name="Jenkins C."/>
            <person name="Udwary D."/>
            <person name="Xiang L."/>
            <person name="Gontang E."/>
            <person name="Richardson P."/>
        </authorList>
    </citation>
    <scope>NUCLEOTIDE SEQUENCE [LARGE SCALE GENOMIC DNA]</scope>
    <source>
        <strain evidence="1">CNS-205</strain>
    </source>
</reference>
<accession>A8M356</accession>
<sequence length="50" mass="4974">MCGAVAQQTLASGLRYSVICVVTPGAIDHTEGLVGFCNGLSGCESVVATS</sequence>
<protein>
    <submittedName>
        <fullName evidence="1">Uncharacterized protein</fullName>
    </submittedName>
</protein>
<organism evidence="1">
    <name type="scientific">Salinispora arenicola (strain CNS-205)</name>
    <dbReference type="NCBI Taxonomy" id="391037"/>
    <lineage>
        <taxon>Bacteria</taxon>
        <taxon>Bacillati</taxon>
        <taxon>Actinomycetota</taxon>
        <taxon>Actinomycetes</taxon>
        <taxon>Micromonosporales</taxon>
        <taxon>Micromonosporaceae</taxon>
        <taxon>Salinispora</taxon>
    </lineage>
</organism>